<comment type="caution">
    <text evidence="2">The sequence shown here is derived from an EMBL/GenBank/DDBJ whole genome shotgun (WGS) entry which is preliminary data.</text>
</comment>
<feature type="region of interest" description="Disordered" evidence="1">
    <location>
        <begin position="1"/>
        <end position="24"/>
    </location>
</feature>
<dbReference type="AlphaFoldDB" id="K0SLF6"/>
<feature type="compositionally biased region" description="Low complexity" evidence="1">
    <location>
        <begin position="13"/>
        <end position="23"/>
    </location>
</feature>
<gene>
    <name evidence="2" type="ORF">THAOC_20484</name>
</gene>
<sequence>MTPRDARTARNVASPTATSARTTAMDDEVTLSVAPPSVVVITNDLVDDRNPRAATGVSAVSTAAIEVMNKFNDLTTCAKIDTSTSIDDSCALPVLCKPVKLARVARQLSVEDDASCDETAVNTSNEDNLDEIGVVLATGGDRGPPVNVGVAAPLLEHQAPSPRSRRDAPSGNTKSTRKCEDEKFCDIARMLSGDDGDTVPRHRSIRL</sequence>
<reference evidence="2 3" key="1">
    <citation type="journal article" date="2012" name="Genome Biol.">
        <title>Genome and low-iron response of an oceanic diatom adapted to chronic iron limitation.</title>
        <authorList>
            <person name="Lommer M."/>
            <person name="Specht M."/>
            <person name="Roy A.S."/>
            <person name="Kraemer L."/>
            <person name="Andreson R."/>
            <person name="Gutowska M.A."/>
            <person name="Wolf J."/>
            <person name="Bergner S.V."/>
            <person name="Schilhabel M.B."/>
            <person name="Klostermeier U.C."/>
            <person name="Beiko R.G."/>
            <person name="Rosenstiel P."/>
            <person name="Hippler M."/>
            <person name="Laroche J."/>
        </authorList>
    </citation>
    <scope>NUCLEOTIDE SEQUENCE [LARGE SCALE GENOMIC DNA]</scope>
    <source>
        <strain evidence="2 3">CCMP1005</strain>
    </source>
</reference>
<dbReference type="Proteomes" id="UP000266841">
    <property type="component" value="Unassembled WGS sequence"/>
</dbReference>
<accession>K0SLF6</accession>
<organism evidence="2 3">
    <name type="scientific">Thalassiosira oceanica</name>
    <name type="common">Marine diatom</name>
    <dbReference type="NCBI Taxonomy" id="159749"/>
    <lineage>
        <taxon>Eukaryota</taxon>
        <taxon>Sar</taxon>
        <taxon>Stramenopiles</taxon>
        <taxon>Ochrophyta</taxon>
        <taxon>Bacillariophyta</taxon>
        <taxon>Coscinodiscophyceae</taxon>
        <taxon>Thalassiosirophycidae</taxon>
        <taxon>Thalassiosirales</taxon>
        <taxon>Thalassiosiraceae</taxon>
        <taxon>Thalassiosira</taxon>
    </lineage>
</organism>
<protein>
    <submittedName>
        <fullName evidence="2">Uncharacterized protein</fullName>
    </submittedName>
</protein>
<keyword evidence="3" id="KW-1185">Reference proteome</keyword>
<proteinExistence type="predicted"/>
<evidence type="ECO:0000313" key="2">
    <source>
        <dbReference type="EMBL" id="EJK59312.1"/>
    </source>
</evidence>
<evidence type="ECO:0000256" key="1">
    <source>
        <dbReference type="SAM" id="MobiDB-lite"/>
    </source>
</evidence>
<evidence type="ECO:0000313" key="3">
    <source>
        <dbReference type="Proteomes" id="UP000266841"/>
    </source>
</evidence>
<name>K0SLF6_THAOC</name>
<dbReference type="EMBL" id="AGNL01023142">
    <property type="protein sequence ID" value="EJK59312.1"/>
    <property type="molecule type" value="Genomic_DNA"/>
</dbReference>
<feature type="region of interest" description="Disordered" evidence="1">
    <location>
        <begin position="155"/>
        <end position="179"/>
    </location>
</feature>